<name>A0ABQ4XBH2_9ASTR</name>
<accession>A0ABQ4XBH2</accession>
<proteinExistence type="predicted"/>
<keyword evidence="1" id="KW-0175">Coiled coil</keyword>
<feature type="compositionally biased region" description="Acidic residues" evidence="2">
    <location>
        <begin position="1"/>
        <end position="20"/>
    </location>
</feature>
<sequence length="254" mass="27760">MDIDDEADDPEIIDPYEEVDPLNPPPPGNFYVGEGSSSAAYAANHHRVFAPGPLGKDVNALHYKVKSLAQQMSNRAETEFSTLKRLSKVDRFMKEFDLDLRDEIQSRNKLEQNMTTLEDQRPYDATVVPVAHVVADDPYIPAATDDPAAREETPPFKPQGSPPRDSYFLCVADKVAEAITANRATRNTVGGSGGNLGGSGGKGGAPAVHECTFTGFIKCNPTVFYEMEGDVELCRWFEKTKMVIGISECAEGNK</sequence>
<evidence type="ECO:0000313" key="4">
    <source>
        <dbReference type="Proteomes" id="UP001151760"/>
    </source>
</evidence>
<feature type="region of interest" description="Disordered" evidence="2">
    <location>
        <begin position="1"/>
        <end position="30"/>
    </location>
</feature>
<dbReference type="EMBL" id="BQNB010009372">
    <property type="protein sequence ID" value="GJS62623.1"/>
    <property type="molecule type" value="Genomic_DNA"/>
</dbReference>
<reference evidence="3" key="2">
    <citation type="submission" date="2022-01" db="EMBL/GenBank/DDBJ databases">
        <authorList>
            <person name="Yamashiro T."/>
            <person name="Shiraishi A."/>
            <person name="Satake H."/>
            <person name="Nakayama K."/>
        </authorList>
    </citation>
    <scope>NUCLEOTIDE SEQUENCE</scope>
</reference>
<feature type="region of interest" description="Disordered" evidence="2">
    <location>
        <begin position="143"/>
        <end position="163"/>
    </location>
</feature>
<evidence type="ECO:0000256" key="2">
    <source>
        <dbReference type="SAM" id="MobiDB-lite"/>
    </source>
</evidence>
<evidence type="ECO:0000313" key="3">
    <source>
        <dbReference type="EMBL" id="GJS62623.1"/>
    </source>
</evidence>
<comment type="caution">
    <text evidence="3">The sequence shown here is derived from an EMBL/GenBank/DDBJ whole genome shotgun (WGS) entry which is preliminary data.</text>
</comment>
<reference evidence="3" key="1">
    <citation type="journal article" date="2022" name="Int. J. Mol. Sci.">
        <title>Draft Genome of Tanacetum Coccineum: Genomic Comparison of Closely Related Tanacetum-Family Plants.</title>
        <authorList>
            <person name="Yamashiro T."/>
            <person name="Shiraishi A."/>
            <person name="Nakayama K."/>
            <person name="Satake H."/>
        </authorList>
    </citation>
    <scope>NUCLEOTIDE SEQUENCE</scope>
</reference>
<feature type="non-terminal residue" evidence="3">
    <location>
        <position position="254"/>
    </location>
</feature>
<gene>
    <name evidence="3" type="ORF">Tco_0657407</name>
</gene>
<feature type="coiled-coil region" evidence="1">
    <location>
        <begin position="93"/>
        <end position="120"/>
    </location>
</feature>
<dbReference type="Proteomes" id="UP001151760">
    <property type="component" value="Unassembled WGS sequence"/>
</dbReference>
<protein>
    <recommendedName>
        <fullName evidence="5">Reverse transcriptase domain-containing protein</fullName>
    </recommendedName>
</protein>
<evidence type="ECO:0000256" key="1">
    <source>
        <dbReference type="SAM" id="Coils"/>
    </source>
</evidence>
<organism evidence="3 4">
    <name type="scientific">Tanacetum coccineum</name>
    <dbReference type="NCBI Taxonomy" id="301880"/>
    <lineage>
        <taxon>Eukaryota</taxon>
        <taxon>Viridiplantae</taxon>
        <taxon>Streptophyta</taxon>
        <taxon>Embryophyta</taxon>
        <taxon>Tracheophyta</taxon>
        <taxon>Spermatophyta</taxon>
        <taxon>Magnoliopsida</taxon>
        <taxon>eudicotyledons</taxon>
        <taxon>Gunneridae</taxon>
        <taxon>Pentapetalae</taxon>
        <taxon>asterids</taxon>
        <taxon>campanulids</taxon>
        <taxon>Asterales</taxon>
        <taxon>Asteraceae</taxon>
        <taxon>Asteroideae</taxon>
        <taxon>Anthemideae</taxon>
        <taxon>Anthemidinae</taxon>
        <taxon>Tanacetum</taxon>
    </lineage>
</organism>
<keyword evidence="4" id="KW-1185">Reference proteome</keyword>
<evidence type="ECO:0008006" key="5">
    <source>
        <dbReference type="Google" id="ProtNLM"/>
    </source>
</evidence>